<gene>
    <name evidence="1" type="ORF">M9H77_01479</name>
</gene>
<organism evidence="1 2">
    <name type="scientific">Catharanthus roseus</name>
    <name type="common">Madagascar periwinkle</name>
    <name type="synonym">Vinca rosea</name>
    <dbReference type="NCBI Taxonomy" id="4058"/>
    <lineage>
        <taxon>Eukaryota</taxon>
        <taxon>Viridiplantae</taxon>
        <taxon>Streptophyta</taxon>
        <taxon>Embryophyta</taxon>
        <taxon>Tracheophyta</taxon>
        <taxon>Spermatophyta</taxon>
        <taxon>Magnoliopsida</taxon>
        <taxon>eudicotyledons</taxon>
        <taxon>Gunneridae</taxon>
        <taxon>Pentapetalae</taxon>
        <taxon>asterids</taxon>
        <taxon>lamiids</taxon>
        <taxon>Gentianales</taxon>
        <taxon>Apocynaceae</taxon>
        <taxon>Rauvolfioideae</taxon>
        <taxon>Vinceae</taxon>
        <taxon>Catharanthinae</taxon>
        <taxon>Catharanthus</taxon>
    </lineage>
</organism>
<sequence>MNGLGLLSLMLTYSDSGGYGEDLECPMETLVVVDQHRNQYYSRSKGHGPMRFGSFESPPSKNFRGINCRTFQSGAGLLPTPVKHCSSPVAKRASSPSFSPKTPLTSQNSGSGEPKNSKKSSKTSAIPIPIKLSVDVSTDKPRSLSDNFHFSERWAGPTYYNSPPPSSLPLPKFSLRPKRTVSLDLPSSVSEIDLHPIAKSAPASPTRQLSSSSDDFFDDGSREGSPSPDGFSDDSNDFATKTLRRILNLDLTDED</sequence>
<evidence type="ECO:0000313" key="1">
    <source>
        <dbReference type="EMBL" id="KAI5680252.1"/>
    </source>
</evidence>
<reference evidence="2" key="1">
    <citation type="journal article" date="2023" name="Nat. Plants">
        <title>Single-cell RNA sequencing provides a high-resolution roadmap for understanding the multicellular compartmentation of specialized metabolism.</title>
        <authorList>
            <person name="Sun S."/>
            <person name="Shen X."/>
            <person name="Li Y."/>
            <person name="Li Y."/>
            <person name="Wang S."/>
            <person name="Li R."/>
            <person name="Zhang H."/>
            <person name="Shen G."/>
            <person name="Guo B."/>
            <person name="Wei J."/>
            <person name="Xu J."/>
            <person name="St-Pierre B."/>
            <person name="Chen S."/>
            <person name="Sun C."/>
        </authorList>
    </citation>
    <scope>NUCLEOTIDE SEQUENCE [LARGE SCALE GENOMIC DNA]</scope>
</reference>
<dbReference type="EMBL" id="CM044701">
    <property type="protein sequence ID" value="KAI5680252.1"/>
    <property type="molecule type" value="Genomic_DNA"/>
</dbReference>
<accession>A0ACC0C5W7</accession>
<name>A0ACC0C5W7_CATRO</name>
<evidence type="ECO:0000313" key="2">
    <source>
        <dbReference type="Proteomes" id="UP001060085"/>
    </source>
</evidence>
<keyword evidence="2" id="KW-1185">Reference proteome</keyword>
<proteinExistence type="predicted"/>
<protein>
    <submittedName>
        <fullName evidence="1">Uncharacterized protein</fullName>
    </submittedName>
</protein>
<comment type="caution">
    <text evidence="1">The sequence shown here is derived from an EMBL/GenBank/DDBJ whole genome shotgun (WGS) entry which is preliminary data.</text>
</comment>
<dbReference type="Proteomes" id="UP001060085">
    <property type="component" value="Linkage Group LG01"/>
</dbReference>